<keyword evidence="2" id="KW-1185">Reference proteome</keyword>
<dbReference type="RefSeq" id="WP_267902485.1">
    <property type="nucleotide sequence ID" value="NZ_CABVOU010000019.1"/>
</dbReference>
<evidence type="ECO:0000313" key="2">
    <source>
        <dbReference type="Proteomes" id="UP000326725"/>
    </source>
</evidence>
<organism evidence="1 2">
    <name type="scientific">Halomonas lysinitropha</name>
    <dbReference type="NCBI Taxonomy" id="2607506"/>
    <lineage>
        <taxon>Bacteria</taxon>
        <taxon>Pseudomonadati</taxon>
        <taxon>Pseudomonadota</taxon>
        <taxon>Gammaproteobacteria</taxon>
        <taxon>Oceanospirillales</taxon>
        <taxon>Halomonadaceae</taxon>
        <taxon>Halomonas</taxon>
    </lineage>
</organism>
<protein>
    <submittedName>
        <fullName evidence="1">Uncharacterized protein</fullName>
    </submittedName>
</protein>
<name>A0A5K1I2Z9_9GAMM</name>
<dbReference type="AlphaFoldDB" id="A0A5K1I2Z9"/>
<reference evidence="1 2" key="1">
    <citation type="submission" date="2019-09" db="EMBL/GenBank/DDBJ databases">
        <authorList>
            <person name="Criscuolo A."/>
        </authorList>
    </citation>
    <scope>NUCLEOTIDE SEQUENCE [LARGE SCALE GENOMIC DNA]</scope>
    <source>
        <strain evidence="2">3(2)</strain>
    </source>
</reference>
<dbReference type="EMBL" id="CABVOU010000019">
    <property type="protein sequence ID" value="VVZ94538.1"/>
    <property type="molecule type" value="Genomic_DNA"/>
</dbReference>
<dbReference type="Proteomes" id="UP000326725">
    <property type="component" value="Unassembled WGS sequence"/>
</dbReference>
<sequence>MNCGWAEVVTTPSGLAVTLRVPAGVGGSAWPWSVPTPQLI</sequence>
<evidence type="ECO:0000313" key="1">
    <source>
        <dbReference type="EMBL" id="VVZ94538.1"/>
    </source>
</evidence>
<proteinExistence type="predicted"/>
<accession>A0A5K1I2Z9</accession>
<gene>
    <name evidence="1" type="ORF">HALO32_00591</name>
</gene>